<dbReference type="EC" id="1.11.1.5" evidence="1"/>
<organism evidence="1 2">
    <name type="scientific">Amphibiibacter pelophylacis</name>
    <dbReference type="NCBI Taxonomy" id="1799477"/>
    <lineage>
        <taxon>Bacteria</taxon>
        <taxon>Pseudomonadati</taxon>
        <taxon>Pseudomonadota</taxon>
        <taxon>Betaproteobacteria</taxon>
        <taxon>Burkholderiales</taxon>
        <taxon>Sphaerotilaceae</taxon>
        <taxon>Amphibiibacter</taxon>
    </lineage>
</organism>
<keyword evidence="1" id="KW-0575">Peroxidase</keyword>
<dbReference type="Proteomes" id="UP001364695">
    <property type="component" value="Unassembled WGS sequence"/>
</dbReference>
<keyword evidence="2" id="KW-1185">Reference proteome</keyword>
<keyword evidence="1" id="KW-0560">Oxidoreductase</keyword>
<name>A0ACC6NZY0_9BURK</name>
<sequence length="507" mass="54510">MAANRTGPSARERRFVTAVVVIVAAAAMLGAWWSSRPAAAPEARRETASSAAPTPTGQPAVPKGTELDLLALTQTQRDAQNTALKAAGQGLAPPPLPDSRPETLLLRQWVGQAPPRPEKPAAMSEAARLGALIFVDRSLSASGRQSCASCHEASLGFSSPFDDATAPGGSDMMASGTRVPQPLRYAALNPEPQFTVEETPEADGGGLEAAGGFFWDGRASSLQDQAQQPFLAANEMANRNASEVLARLVKTPYYARLQALYGASSMADPDQALASVGQALMQFQLESPSFAPFSSRFDDYLRGSAQLTPAQQRGLMLFNNPAKGNCIACHTSVPSANRPLPLFTDFTYDALGVPRNPQIAANRNPAHFDLGLCDAHPPSAGSVMNGLCGAFKVPSLRNVAVRRHFFHNGRFDNLRTVLEFYVQRDTHPERWYPRDAAGKIQLFDDLPAPYKANVNRTEVPYNRKPGQAPALDAHEIDDLLSFLSTLTDADLTAQAQQNLARQGIRPQ</sequence>
<reference evidence="1" key="1">
    <citation type="submission" date="2023-10" db="EMBL/GenBank/DDBJ databases">
        <title>Amphibacter perezi, gen. nov., sp. nov. a novel taxa of the family Comamonadaceae, class Betaproteobacteria isolated from the skin microbiota of Pelophylax perezi from different populations.</title>
        <authorList>
            <person name="Costa S."/>
            <person name="Proenca D.N."/>
            <person name="Lopes I."/>
            <person name="Morais P.V."/>
        </authorList>
    </citation>
    <scope>NUCLEOTIDE SEQUENCE</scope>
    <source>
        <strain evidence="1">SL12-8</strain>
    </source>
</reference>
<dbReference type="EMBL" id="JAWDIE010000003">
    <property type="protein sequence ID" value="MEJ7137397.1"/>
    <property type="molecule type" value="Genomic_DNA"/>
</dbReference>
<proteinExistence type="predicted"/>
<comment type="caution">
    <text evidence="1">The sequence shown here is derived from an EMBL/GenBank/DDBJ whole genome shotgun (WGS) entry which is preliminary data.</text>
</comment>
<gene>
    <name evidence="1" type="ORF">RV045_02990</name>
</gene>
<protein>
    <submittedName>
        <fullName evidence="1">Cytochrome c peroxidase</fullName>
        <ecNumber evidence="1">1.11.1.5</ecNumber>
    </submittedName>
</protein>
<evidence type="ECO:0000313" key="2">
    <source>
        <dbReference type="Proteomes" id="UP001364695"/>
    </source>
</evidence>
<accession>A0ACC6NZY0</accession>
<evidence type="ECO:0000313" key="1">
    <source>
        <dbReference type="EMBL" id="MEJ7137397.1"/>
    </source>
</evidence>